<feature type="domain" description="Amidohydrolase 3" evidence="2">
    <location>
        <begin position="80"/>
        <end position="565"/>
    </location>
</feature>
<sequence>MVRKLMAFAIVAAGMWFAGVANVEAQQPELNAPDLVLINGKVLTLDERSTITEAVAVADGKIIATGTSASMRALAGARTRVLDVAGKTVIPGLIDTHAHFKAAGLGDYVVIMGRAKTVAEALEAIKAFAAKKKPGEWIVGGAWHPPSQLAEKRYLTRQEIDSVAPDNPVYLRTVGHFSMANSMALQRIGIDKTTAARSGGKFERDAAGELTGVLVETAIDRVEKAVPPWTEDDEMRQFTIAEGVLNSFGITSAVEGATEARDIRMLQKHVASGKATLRTGVMFRPEPPADLTAWEAIMAGNGASSGFGDDWLKFAGIKIFYDGGMTLKTALMREVYPDSHDNYHGVAQQTPERLKQLISICNRYDWRVGVHVVGDLGVDQVLDAFEAADKEKSIRDRRFVLIHASLIRPEQMERAQKLGARVDFQNAFMWDKAATVERFLGKATADRAVPTRTLIEKMGLNSLGAGTDFPVNPINPFLNMYIMVTRKDPNGNIYGAAEAITREQALRLYSSAASRYTFDEARKGTIEPGKLADIVVLSADYTAVPEEQIKDIKVDLTLVGGKVVFQR</sequence>
<dbReference type="Pfam" id="PF07969">
    <property type="entry name" value="Amidohydro_3"/>
    <property type="match status" value="1"/>
</dbReference>
<name>A0A1C3XP03_9BRAD</name>
<dbReference type="EMBL" id="FMAI01000022">
    <property type="protein sequence ID" value="SCB54012.1"/>
    <property type="molecule type" value="Genomic_DNA"/>
</dbReference>
<dbReference type="InterPro" id="IPR032466">
    <property type="entry name" value="Metal_Hydrolase"/>
</dbReference>
<proteinExistence type="predicted"/>
<dbReference type="InterPro" id="IPR011059">
    <property type="entry name" value="Metal-dep_hydrolase_composite"/>
</dbReference>
<accession>A0A1C3XP03</accession>
<evidence type="ECO:0000256" key="1">
    <source>
        <dbReference type="SAM" id="SignalP"/>
    </source>
</evidence>
<evidence type="ECO:0000259" key="2">
    <source>
        <dbReference type="Pfam" id="PF07969"/>
    </source>
</evidence>
<keyword evidence="1" id="KW-0732">Signal</keyword>
<dbReference type="Gene3D" id="2.30.40.10">
    <property type="entry name" value="Urease, subunit C, domain 1"/>
    <property type="match status" value="1"/>
</dbReference>
<keyword evidence="4" id="KW-1185">Reference proteome</keyword>
<gene>
    <name evidence="3" type="ORF">GA0061098_102293</name>
</gene>
<feature type="chain" id="PRO_5008686739" description="Amidohydrolase 3 domain-containing protein" evidence="1">
    <location>
        <begin position="19"/>
        <end position="567"/>
    </location>
</feature>
<protein>
    <recommendedName>
        <fullName evidence="2">Amidohydrolase 3 domain-containing protein</fullName>
    </recommendedName>
</protein>
<dbReference type="PANTHER" id="PTHR22642">
    <property type="entry name" value="IMIDAZOLONEPROPIONASE"/>
    <property type="match status" value="1"/>
</dbReference>
<dbReference type="SUPFAM" id="SSF51338">
    <property type="entry name" value="Composite domain of metallo-dependent hydrolases"/>
    <property type="match status" value="1"/>
</dbReference>
<dbReference type="InterPro" id="IPR033932">
    <property type="entry name" value="YtcJ-like"/>
</dbReference>
<feature type="signal peptide" evidence="1">
    <location>
        <begin position="1"/>
        <end position="18"/>
    </location>
</feature>
<dbReference type="CDD" id="cd01300">
    <property type="entry name" value="YtcJ_like"/>
    <property type="match status" value="1"/>
</dbReference>
<organism evidence="3 4">
    <name type="scientific">Bradyrhizobium shewense</name>
    <dbReference type="NCBI Taxonomy" id="1761772"/>
    <lineage>
        <taxon>Bacteria</taxon>
        <taxon>Pseudomonadati</taxon>
        <taxon>Pseudomonadota</taxon>
        <taxon>Alphaproteobacteria</taxon>
        <taxon>Hyphomicrobiales</taxon>
        <taxon>Nitrobacteraceae</taxon>
        <taxon>Bradyrhizobium</taxon>
    </lineage>
</organism>
<dbReference type="RefSeq" id="WP_245323720.1">
    <property type="nucleotide sequence ID" value="NZ_FMAI01000022.1"/>
</dbReference>
<dbReference type="AlphaFoldDB" id="A0A1C3XP03"/>
<dbReference type="Proteomes" id="UP000199184">
    <property type="component" value="Unassembled WGS sequence"/>
</dbReference>
<dbReference type="PANTHER" id="PTHR22642:SF2">
    <property type="entry name" value="PROTEIN LONG AFTER FAR-RED 3"/>
    <property type="match status" value="1"/>
</dbReference>
<dbReference type="InterPro" id="IPR013108">
    <property type="entry name" value="Amidohydro_3"/>
</dbReference>
<dbReference type="Gene3D" id="3.10.310.70">
    <property type="match status" value="1"/>
</dbReference>
<evidence type="ECO:0000313" key="3">
    <source>
        <dbReference type="EMBL" id="SCB54012.1"/>
    </source>
</evidence>
<dbReference type="GO" id="GO:0016810">
    <property type="term" value="F:hydrolase activity, acting on carbon-nitrogen (but not peptide) bonds"/>
    <property type="evidence" value="ECO:0007669"/>
    <property type="project" value="InterPro"/>
</dbReference>
<evidence type="ECO:0000313" key="4">
    <source>
        <dbReference type="Proteomes" id="UP000199184"/>
    </source>
</evidence>
<dbReference type="SUPFAM" id="SSF51556">
    <property type="entry name" value="Metallo-dependent hydrolases"/>
    <property type="match status" value="1"/>
</dbReference>
<reference evidence="4" key="1">
    <citation type="submission" date="2016-08" db="EMBL/GenBank/DDBJ databases">
        <authorList>
            <person name="Varghese N."/>
            <person name="Submissions Spin"/>
        </authorList>
    </citation>
    <scope>NUCLEOTIDE SEQUENCE [LARGE SCALE GENOMIC DNA]</scope>
    <source>
        <strain evidence="4">ERR11</strain>
    </source>
</reference>
<dbReference type="Gene3D" id="3.20.20.140">
    <property type="entry name" value="Metal-dependent hydrolases"/>
    <property type="match status" value="1"/>
</dbReference>